<comment type="catalytic activity">
    <reaction evidence="1 7">
        <text>[phosphatase 2A protein]-C-terminal L-leucine + S-adenosyl-L-methionine = [phosphatase 2A protein]-C-terminal L-leucine methyl ester + S-adenosyl-L-homocysteine</text>
        <dbReference type="Rhea" id="RHEA:48544"/>
        <dbReference type="Rhea" id="RHEA-COMP:12134"/>
        <dbReference type="Rhea" id="RHEA-COMP:12135"/>
        <dbReference type="ChEBI" id="CHEBI:57856"/>
        <dbReference type="ChEBI" id="CHEBI:59789"/>
        <dbReference type="ChEBI" id="CHEBI:90516"/>
        <dbReference type="ChEBI" id="CHEBI:90517"/>
        <dbReference type="EC" id="2.1.1.233"/>
    </reaction>
</comment>
<feature type="binding site" evidence="8">
    <location>
        <position position="79"/>
    </location>
    <ligand>
        <name>S-adenosyl-L-methionine</name>
        <dbReference type="ChEBI" id="CHEBI:59789"/>
    </ligand>
</feature>
<dbReference type="PIRSF" id="PIRSF016305">
    <property type="entry name" value="LCM_mtfrase"/>
    <property type="match status" value="1"/>
</dbReference>
<dbReference type="SUPFAM" id="SSF53335">
    <property type="entry name" value="S-adenosyl-L-methionine-dependent methyltransferases"/>
    <property type="match status" value="1"/>
</dbReference>
<evidence type="ECO:0000256" key="2">
    <source>
        <dbReference type="ARBA" id="ARBA00003455"/>
    </source>
</evidence>
<dbReference type="EC" id="2.1.1.233" evidence="7"/>
<evidence type="ECO:0000256" key="4">
    <source>
        <dbReference type="ARBA" id="ARBA00022603"/>
    </source>
</evidence>
<dbReference type="Gene3D" id="3.40.50.150">
    <property type="entry name" value="Vaccinia Virus protein VP39"/>
    <property type="match status" value="1"/>
</dbReference>
<keyword evidence="5 7" id="KW-0808">Transferase</keyword>
<evidence type="ECO:0000256" key="6">
    <source>
        <dbReference type="ARBA" id="ARBA00022691"/>
    </source>
</evidence>
<comment type="function">
    <text evidence="2 7">Methylates the carboxyl group of the C-terminal leucine residue of protein phosphatase 2A catalytic subunits to form alpha-leucine ester residues.</text>
</comment>
<dbReference type="FunFam" id="3.40.50.150:FF:000092">
    <property type="entry name" value="Leucine carboxyl methyltransferase 1"/>
    <property type="match status" value="1"/>
</dbReference>
<dbReference type="InterPro" id="IPR029063">
    <property type="entry name" value="SAM-dependent_MTases_sf"/>
</dbReference>
<evidence type="ECO:0000256" key="7">
    <source>
        <dbReference type="PIRNR" id="PIRNR016305"/>
    </source>
</evidence>
<evidence type="ECO:0000256" key="8">
    <source>
        <dbReference type="PIRSR" id="PIRSR016305-1"/>
    </source>
</evidence>
<dbReference type="PANTHER" id="PTHR13600:SF33">
    <property type="entry name" value="LEUCINE CARBOXYL METHYLTRANSFERASE 1"/>
    <property type="match status" value="1"/>
</dbReference>
<dbReference type="GO" id="GO:0018423">
    <property type="term" value="F:protein C-terminal leucine carboxyl O-methyltransferase activity"/>
    <property type="evidence" value="ECO:0007669"/>
    <property type="project" value="UniProtKB-EC"/>
</dbReference>
<keyword evidence="10" id="KW-1185">Reference proteome</keyword>
<dbReference type="Proteomes" id="UP000507470">
    <property type="component" value="Unassembled WGS sequence"/>
</dbReference>
<name>A0A6J8A3R2_MYTCO</name>
<feature type="binding site" evidence="8">
    <location>
        <position position="54"/>
    </location>
    <ligand>
        <name>S-adenosyl-L-methionine</name>
        <dbReference type="ChEBI" id="CHEBI:59789"/>
    </ligand>
</feature>
<evidence type="ECO:0000256" key="3">
    <source>
        <dbReference type="ARBA" id="ARBA00010703"/>
    </source>
</evidence>
<dbReference type="InterPro" id="IPR016651">
    <property type="entry name" value="LCMT1"/>
</dbReference>
<organism evidence="9 10">
    <name type="scientific">Mytilus coruscus</name>
    <name type="common">Sea mussel</name>
    <dbReference type="NCBI Taxonomy" id="42192"/>
    <lineage>
        <taxon>Eukaryota</taxon>
        <taxon>Metazoa</taxon>
        <taxon>Spiralia</taxon>
        <taxon>Lophotrochozoa</taxon>
        <taxon>Mollusca</taxon>
        <taxon>Bivalvia</taxon>
        <taxon>Autobranchia</taxon>
        <taxon>Pteriomorphia</taxon>
        <taxon>Mytilida</taxon>
        <taxon>Mytiloidea</taxon>
        <taxon>Mytilidae</taxon>
        <taxon>Mytilinae</taxon>
        <taxon>Mytilus</taxon>
    </lineage>
</organism>
<protein>
    <recommendedName>
        <fullName evidence="7">Leucine carboxyl methyltransferase 1</fullName>
        <ecNumber evidence="7">2.1.1.233</ecNumber>
    </recommendedName>
</protein>
<feature type="binding site" evidence="8">
    <location>
        <begin position="150"/>
        <end position="151"/>
    </location>
    <ligand>
        <name>S-adenosyl-L-methionine</name>
        <dbReference type="ChEBI" id="CHEBI:59789"/>
    </ligand>
</feature>
<dbReference type="AlphaFoldDB" id="A0A6J8A3R2"/>
<evidence type="ECO:0000313" key="10">
    <source>
        <dbReference type="Proteomes" id="UP000507470"/>
    </source>
</evidence>
<accession>A0A6J8A3R2</accession>
<evidence type="ECO:0000256" key="1">
    <source>
        <dbReference type="ARBA" id="ARBA00000724"/>
    </source>
</evidence>
<dbReference type="InterPro" id="IPR007213">
    <property type="entry name" value="Ppm1/Ppm2/Tcmp"/>
</dbReference>
<keyword evidence="4 7" id="KW-0489">Methyltransferase</keyword>
<dbReference type="Pfam" id="PF04072">
    <property type="entry name" value="LCM"/>
    <property type="match status" value="1"/>
</dbReference>
<comment type="similarity">
    <text evidence="3 7">Belongs to the methyltransferase superfamily. LCMT family.</text>
</comment>
<keyword evidence="6 7" id="KW-0949">S-adenosyl-L-methionine</keyword>
<gene>
    <name evidence="9" type="ORF">MCOR_3058</name>
</gene>
<evidence type="ECO:0000256" key="5">
    <source>
        <dbReference type="ARBA" id="ARBA00022679"/>
    </source>
</evidence>
<dbReference type="GO" id="GO:0009966">
    <property type="term" value="P:regulation of signal transduction"/>
    <property type="evidence" value="ECO:0007669"/>
    <property type="project" value="UniProtKB-ARBA"/>
</dbReference>
<dbReference type="GO" id="GO:0032259">
    <property type="term" value="P:methylation"/>
    <property type="evidence" value="ECO:0007669"/>
    <property type="project" value="UniProtKB-KW"/>
</dbReference>
<reference evidence="9 10" key="1">
    <citation type="submission" date="2020-06" db="EMBL/GenBank/DDBJ databases">
        <authorList>
            <person name="Li R."/>
            <person name="Bekaert M."/>
        </authorList>
    </citation>
    <scope>NUCLEOTIDE SEQUENCE [LARGE SCALE GENOMIC DNA]</scope>
    <source>
        <strain evidence="10">wild</strain>
    </source>
</reference>
<sequence>MASDDAVRATNDDAAQCKRFAVEKGYWKDPFITLLTQRSQNKHAPEISRGYYARVIAMRTFLQKFIKMTDGNCQVVNLGAGFDTTYWLFKSNGIKAKSFVEMDFPTVTSKKCFFIRKGEPLLNAIASEEEDIQISKSEIHGQDYHLVSANLRDIKEVETKLHDCHVDKSLPTVFIAECVLIYIDTDKTKVLLKWITDNFTSAFFLNYEQVNMQDKFGEVMIENLKQRDCFLPGVSACASLQSQKIRFTDTGWEAADGMEMTNIYKCLPHADVHRVEKLEFMDERELLDQLFSHYCIVWAWKDPNNIGLGSIDLT</sequence>
<dbReference type="EMBL" id="CACVKT020000570">
    <property type="protein sequence ID" value="CAC5360658.1"/>
    <property type="molecule type" value="Genomic_DNA"/>
</dbReference>
<dbReference type="OrthoDB" id="203237at2759"/>
<dbReference type="PANTHER" id="PTHR13600">
    <property type="entry name" value="LEUCINE CARBOXYL METHYLTRANSFERASE"/>
    <property type="match status" value="1"/>
</dbReference>
<evidence type="ECO:0000313" key="9">
    <source>
        <dbReference type="EMBL" id="CAC5360658.1"/>
    </source>
</evidence>
<dbReference type="GO" id="GO:0005829">
    <property type="term" value="C:cytosol"/>
    <property type="evidence" value="ECO:0007669"/>
    <property type="project" value="TreeGrafter"/>
</dbReference>
<feature type="binding site" evidence="8">
    <location>
        <position position="177"/>
    </location>
    <ligand>
        <name>S-adenosyl-L-methionine</name>
        <dbReference type="ChEBI" id="CHEBI:59789"/>
    </ligand>
</feature>
<proteinExistence type="inferred from homology"/>